<evidence type="ECO:0000313" key="3">
    <source>
        <dbReference type="Proteomes" id="UP001310890"/>
    </source>
</evidence>
<dbReference type="AlphaFoldDB" id="A0AAN7TAT7"/>
<evidence type="ECO:0000313" key="2">
    <source>
        <dbReference type="EMBL" id="KAK5108467.1"/>
    </source>
</evidence>
<reference evidence="2" key="1">
    <citation type="submission" date="2023-08" db="EMBL/GenBank/DDBJ databases">
        <title>Black Yeasts Isolated from many extreme environments.</title>
        <authorList>
            <person name="Coleine C."/>
            <person name="Stajich J.E."/>
            <person name="Selbmann L."/>
        </authorList>
    </citation>
    <scope>NUCLEOTIDE SEQUENCE</scope>
    <source>
        <strain evidence="2">CCFEE 5401</strain>
    </source>
</reference>
<protein>
    <recommendedName>
        <fullName evidence="4">Pentatricopeptide repeat domain-containing protein</fullName>
    </recommendedName>
</protein>
<dbReference type="EMBL" id="JAVRRL010000085">
    <property type="protein sequence ID" value="KAK5108467.1"/>
    <property type="molecule type" value="Genomic_DNA"/>
</dbReference>
<comment type="caution">
    <text evidence="2">The sequence shown here is derived from an EMBL/GenBank/DDBJ whole genome shotgun (WGS) entry which is preliminary data.</text>
</comment>
<feature type="region of interest" description="Disordered" evidence="1">
    <location>
        <begin position="817"/>
        <end position="842"/>
    </location>
</feature>
<accession>A0AAN7TAT7</accession>
<evidence type="ECO:0000256" key="1">
    <source>
        <dbReference type="SAM" id="MobiDB-lite"/>
    </source>
</evidence>
<feature type="compositionally biased region" description="Polar residues" evidence="1">
    <location>
        <begin position="817"/>
        <end position="826"/>
    </location>
</feature>
<feature type="compositionally biased region" description="Pro residues" evidence="1">
    <location>
        <begin position="827"/>
        <end position="842"/>
    </location>
</feature>
<sequence>MRFLPHLWLARPLTSQLGRRLLVQRRAGTTGRILPQRKHIANSHKREHEAKIDADLPWIRCVDTANTNVTELLGASIHEYSLRASLNTGVLLVPEATDVRASFYELKRQADVSNEVRVGKLLVDEMEHRDNYKLWAELLQFRHRLNGAQGVIDVWDGMRRRGIDLPTDGDEADVLWSELIKVACEVEAQEKHHARNMLKDLINHAVELKQRTDWVWKLLHRSVVGQLLAVDAAAARQRHQTLSAAGMVPEDALKHVVDFVLHNANPVVALSAFKRMYNKGTERDCYDTAIPLALKLRGAEHALLWHRMFLRQGDAPSQAIFALSEVQQLFSMDKNRSLPMIGHPDLKRVQKLVNVEDLARQKGYLPLTRASMSAIVGDVHGIKPKEIGDSFIAKMFATSAFPLDLIIRGLSFFSVEQLGPLALREMAVRAGSPVELCNKLAELKPMGIKLADTAYCRLVRKLASDGHTDPFNTLLASDQHPESYDDTETQEALLASYLEKEEWARANVTMTCLTLSGKALERRAVNLLAQHYLRAQSWRLLHSTIQTMQSQKIAPVALTLKYLHRYLLPERRRGKAPVNQPRPNRPTFRPLDFVTNVCIYSQDLNGNVPSHMWVELLKRYGMAHRWPQLEKLVLWLSAHGSMRARHRSTRSGGRSSTLHRDKRQLDEVFTEAMQQAIFVWGFNNAALRQQLIDTSPMPEAITGMRDLVPDSSPIPVWAQGLALLRQMRERRVPISNDAIRRAVRTRLWILFGPGTSFKAFNELARKVNRLELSDYLRQGKGAYGRSIVEDLHPELLDDDTPNQALLKLAFFGEGRQASSNTFDDSTTPPPMATQPLPHLPPK</sequence>
<name>A0AAN7TAT7_9PEZI</name>
<gene>
    <name evidence="2" type="ORF">LTR62_008285</name>
</gene>
<evidence type="ECO:0008006" key="4">
    <source>
        <dbReference type="Google" id="ProtNLM"/>
    </source>
</evidence>
<organism evidence="2 3">
    <name type="scientific">Meristemomyces frigidus</name>
    <dbReference type="NCBI Taxonomy" id="1508187"/>
    <lineage>
        <taxon>Eukaryota</taxon>
        <taxon>Fungi</taxon>
        <taxon>Dikarya</taxon>
        <taxon>Ascomycota</taxon>
        <taxon>Pezizomycotina</taxon>
        <taxon>Dothideomycetes</taxon>
        <taxon>Dothideomycetidae</taxon>
        <taxon>Mycosphaerellales</taxon>
        <taxon>Teratosphaeriaceae</taxon>
        <taxon>Meristemomyces</taxon>
    </lineage>
</organism>
<dbReference type="Proteomes" id="UP001310890">
    <property type="component" value="Unassembled WGS sequence"/>
</dbReference>
<proteinExistence type="predicted"/>